<dbReference type="RefSeq" id="WP_092051889.1">
    <property type="nucleotide sequence ID" value="NZ_FOQD01000012.1"/>
</dbReference>
<reference evidence="2" key="1">
    <citation type="submission" date="2016-10" db="EMBL/GenBank/DDBJ databases">
        <authorList>
            <person name="Varghese N."/>
            <person name="Submissions S."/>
        </authorList>
    </citation>
    <scope>NUCLEOTIDE SEQUENCE [LARGE SCALE GENOMIC DNA]</scope>
    <source>
        <strain evidence="2">DSM 26348</strain>
    </source>
</reference>
<protein>
    <submittedName>
        <fullName evidence="1">Uncharacterized protein</fullName>
    </submittedName>
</protein>
<dbReference type="STRING" id="1576369.SAMN05421753_112114"/>
<accession>A0A1I3L1V6</accession>
<sequence length="92" mass="10004">MTEKSYAPGEFKTEIYDDAAGNMVLKVNGRRFAMQLTGNSVDERFGDFTRRIQAGEEITATGHGETWKVQTALAAGFSDCGAPKQIDITKVG</sequence>
<dbReference type="AlphaFoldDB" id="A0A1I3L1V6"/>
<gene>
    <name evidence="1" type="ORF">SAMN05421753_112114</name>
</gene>
<evidence type="ECO:0000313" key="1">
    <source>
        <dbReference type="EMBL" id="SFI78729.1"/>
    </source>
</evidence>
<evidence type="ECO:0000313" key="2">
    <source>
        <dbReference type="Proteomes" id="UP000199518"/>
    </source>
</evidence>
<keyword evidence="2" id="KW-1185">Reference proteome</keyword>
<dbReference type="Proteomes" id="UP000199518">
    <property type="component" value="Unassembled WGS sequence"/>
</dbReference>
<organism evidence="1 2">
    <name type="scientific">Planctomicrobium piriforme</name>
    <dbReference type="NCBI Taxonomy" id="1576369"/>
    <lineage>
        <taxon>Bacteria</taxon>
        <taxon>Pseudomonadati</taxon>
        <taxon>Planctomycetota</taxon>
        <taxon>Planctomycetia</taxon>
        <taxon>Planctomycetales</taxon>
        <taxon>Planctomycetaceae</taxon>
        <taxon>Planctomicrobium</taxon>
    </lineage>
</organism>
<proteinExistence type="predicted"/>
<dbReference type="EMBL" id="FOQD01000012">
    <property type="protein sequence ID" value="SFI78729.1"/>
    <property type="molecule type" value="Genomic_DNA"/>
</dbReference>
<name>A0A1I3L1V6_9PLAN</name>